<evidence type="ECO:0000313" key="2">
    <source>
        <dbReference type="EMBL" id="KTG10108.1"/>
    </source>
</evidence>
<reference evidence="2 3" key="1">
    <citation type="submission" date="2015-12" db="EMBL/GenBank/DDBJ databases">
        <title>Haloprofundus marisrubri gen. nov., sp. nov., an extremely halophilic archaeon isolated from the Discovery deep brine-seawater interface in the Red Sea.</title>
        <authorList>
            <person name="Zhang G."/>
            <person name="Stingl U."/>
            <person name="Rashid M."/>
        </authorList>
    </citation>
    <scope>NUCLEOTIDE SEQUENCE [LARGE SCALE GENOMIC DNA]</scope>
    <source>
        <strain evidence="2 3">SB9</strain>
    </source>
</reference>
<name>A0A0W1R9D7_9EURY</name>
<accession>A0A0W1R9D7</accession>
<proteinExistence type="predicted"/>
<feature type="domain" description="DUF488" evidence="1">
    <location>
        <begin position="29"/>
        <end position="151"/>
    </location>
</feature>
<keyword evidence="3" id="KW-1185">Reference proteome</keyword>
<evidence type="ECO:0000313" key="3">
    <source>
        <dbReference type="Proteomes" id="UP000054387"/>
    </source>
</evidence>
<dbReference type="AlphaFoldDB" id="A0A0W1R9D7"/>
<dbReference type="InterPro" id="IPR054495">
    <property type="entry name" value="DUF488-N3a"/>
</dbReference>
<gene>
    <name evidence="2" type="ORF">AUR64_10960</name>
</gene>
<protein>
    <recommendedName>
        <fullName evidence="1">DUF488 domain-containing protein</fullName>
    </recommendedName>
</protein>
<dbReference type="EMBL" id="LOPU01000018">
    <property type="protein sequence ID" value="KTG10108.1"/>
    <property type="molecule type" value="Genomic_DNA"/>
</dbReference>
<organism evidence="2 3">
    <name type="scientific">Haloprofundus marisrubri</name>
    <dbReference type="NCBI Taxonomy" id="1514971"/>
    <lineage>
        <taxon>Archaea</taxon>
        <taxon>Methanobacteriati</taxon>
        <taxon>Methanobacteriota</taxon>
        <taxon>Stenosarchaea group</taxon>
        <taxon>Halobacteria</taxon>
        <taxon>Halobacteriales</taxon>
        <taxon>Haloferacaceae</taxon>
        <taxon>Haloprofundus</taxon>
    </lineage>
</organism>
<evidence type="ECO:0000259" key="1">
    <source>
        <dbReference type="Pfam" id="PF22751"/>
    </source>
</evidence>
<dbReference type="Proteomes" id="UP000054387">
    <property type="component" value="Unassembled WGS sequence"/>
</dbReference>
<comment type="caution">
    <text evidence="2">The sequence shown here is derived from an EMBL/GenBank/DDBJ whole genome shotgun (WGS) entry which is preliminary data.</text>
</comment>
<sequence length="154" mass="17300">MAMSSDEGDTTAANHLHDTYVAALQHGLAELPEGTRLVGVVRRPTRWFHAAVDENRPTLGPPAALLDEFARERDDLKMAGLCEEGAHNAVWENVEFEARYREYLGTEEPKSALETLTEELRAGDEIALVCFENTAKKRCHRTVLRDVLGERLRD</sequence>
<dbReference type="Pfam" id="PF22751">
    <property type="entry name" value="DUF488-N3a"/>
    <property type="match status" value="1"/>
</dbReference>
<dbReference type="STRING" id="1514971.AUR64_10960"/>